<protein>
    <submittedName>
        <fullName evidence="1">Uncharacterized protein</fullName>
    </submittedName>
</protein>
<comment type="caution">
    <text evidence="1">The sequence shown here is derived from an EMBL/GenBank/DDBJ whole genome shotgun (WGS) entry which is preliminary data.</text>
</comment>
<organism evidence="1 2">
    <name type="scientific">Catharanthus roseus</name>
    <name type="common">Madagascar periwinkle</name>
    <name type="synonym">Vinca rosea</name>
    <dbReference type="NCBI Taxonomy" id="4058"/>
    <lineage>
        <taxon>Eukaryota</taxon>
        <taxon>Viridiplantae</taxon>
        <taxon>Streptophyta</taxon>
        <taxon>Embryophyta</taxon>
        <taxon>Tracheophyta</taxon>
        <taxon>Spermatophyta</taxon>
        <taxon>Magnoliopsida</taxon>
        <taxon>eudicotyledons</taxon>
        <taxon>Gunneridae</taxon>
        <taxon>Pentapetalae</taxon>
        <taxon>asterids</taxon>
        <taxon>lamiids</taxon>
        <taxon>Gentianales</taxon>
        <taxon>Apocynaceae</taxon>
        <taxon>Rauvolfioideae</taxon>
        <taxon>Vinceae</taxon>
        <taxon>Catharanthinae</taxon>
        <taxon>Catharanthus</taxon>
    </lineage>
</organism>
<evidence type="ECO:0000313" key="2">
    <source>
        <dbReference type="Proteomes" id="UP001060085"/>
    </source>
</evidence>
<dbReference type="EMBL" id="CM044701">
    <property type="protein sequence ID" value="KAI5682370.1"/>
    <property type="molecule type" value="Genomic_DNA"/>
</dbReference>
<proteinExistence type="predicted"/>
<accession>A0ACC0CBS0</accession>
<reference evidence="2" key="1">
    <citation type="journal article" date="2023" name="Nat. Plants">
        <title>Single-cell RNA sequencing provides a high-resolution roadmap for understanding the multicellular compartmentation of specialized metabolism.</title>
        <authorList>
            <person name="Sun S."/>
            <person name="Shen X."/>
            <person name="Li Y."/>
            <person name="Li Y."/>
            <person name="Wang S."/>
            <person name="Li R."/>
            <person name="Zhang H."/>
            <person name="Shen G."/>
            <person name="Guo B."/>
            <person name="Wei J."/>
            <person name="Xu J."/>
            <person name="St-Pierre B."/>
            <person name="Chen S."/>
            <person name="Sun C."/>
        </authorList>
    </citation>
    <scope>NUCLEOTIDE SEQUENCE [LARGE SCALE GENOMIC DNA]</scope>
</reference>
<sequence length="235" mass="27204">MIYFCNLIIHLFFLLRSDLGSAPEDLSLYKNNALSNLEHEVSTDSPIVRETDVVTSKVDTRHLLHLQVDTRNQAEFKYVRDVLELSGFSGNEFLGKWQSTEQPVDLSVFEEVEAPFNSSANEQAGSLYQVLLFDLINEVLLDIYDRSFSYWPMPLTCRSHIHPMPVGYHVLEYVWTNIRWYMNPCSEFDPSLDDAVSRDLAKDDGWMNIQFEAECVSLELEDLIFDDLLEELVFS</sequence>
<gene>
    <name evidence="1" type="ORF">M9H77_03598</name>
</gene>
<dbReference type="Proteomes" id="UP001060085">
    <property type="component" value="Linkage Group LG01"/>
</dbReference>
<keyword evidence="2" id="KW-1185">Reference proteome</keyword>
<evidence type="ECO:0000313" key="1">
    <source>
        <dbReference type="EMBL" id="KAI5682370.1"/>
    </source>
</evidence>
<name>A0ACC0CBS0_CATRO</name>